<keyword evidence="2" id="KW-0472">Membrane</keyword>
<evidence type="ECO:0000313" key="4">
    <source>
        <dbReference type="Proteomes" id="UP001139104"/>
    </source>
</evidence>
<keyword evidence="4" id="KW-1185">Reference proteome</keyword>
<protein>
    <submittedName>
        <fullName evidence="3">Uncharacterized protein</fullName>
    </submittedName>
</protein>
<evidence type="ECO:0000313" key="3">
    <source>
        <dbReference type="EMBL" id="MCI4685061.1"/>
    </source>
</evidence>
<organism evidence="3 4">
    <name type="scientific">Candidatus Rhodoblastus alkanivorans</name>
    <dbReference type="NCBI Taxonomy" id="2954117"/>
    <lineage>
        <taxon>Bacteria</taxon>
        <taxon>Pseudomonadati</taxon>
        <taxon>Pseudomonadota</taxon>
        <taxon>Alphaproteobacteria</taxon>
        <taxon>Hyphomicrobiales</taxon>
        <taxon>Rhodoblastaceae</taxon>
        <taxon>Rhodoblastus</taxon>
    </lineage>
</organism>
<reference evidence="3" key="1">
    <citation type="journal article" date="2022" name="ISME J.">
        <title>Identification of active gaseous-alkane degraders at natural gas seeps.</title>
        <authorList>
            <person name="Farhan Ul Haque M."/>
            <person name="Hernandez M."/>
            <person name="Crombie A.T."/>
            <person name="Murrell J.C."/>
        </authorList>
    </citation>
    <scope>NUCLEOTIDE SEQUENCE</scope>
    <source>
        <strain evidence="3">PC2</strain>
    </source>
</reference>
<proteinExistence type="predicted"/>
<dbReference type="Proteomes" id="UP001139104">
    <property type="component" value="Unassembled WGS sequence"/>
</dbReference>
<keyword evidence="1" id="KW-0175">Coiled coil</keyword>
<dbReference type="EMBL" id="JAIVFP010000004">
    <property type="protein sequence ID" value="MCI4685061.1"/>
    <property type="molecule type" value="Genomic_DNA"/>
</dbReference>
<keyword evidence="2" id="KW-0812">Transmembrane</keyword>
<sequence>MTEAQEQLARIGAAITHAETLQKQAETAHRTIVAQTLSLQKSVAQLLVGIEERSNGLGAQEERLATQIAAFTKQVEQLGPQAFAGGKAAVAGEVRAALKDAASVVGVAAENVTAPVRATLTASLAAIDKAQASLIEARERLSWRALGLIGATALGALMLAGAGGYAMIGWQRAEIAAAREELARLQERARAVAATVEEMEEKGRALDAKGVRFPTDTCRDQKGKTHLCVEIDAQAVEFTSADDRRHYRIPKGF</sequence>
<evidence type="ECO:0000256" key="2">
    <source>
        <dbReference type="SAM" id="Phobius"/>
    </source>
</evidence>
<name>A0ABS9ZC21_9HYPH</name>
<keyword evidence="2" id="KW-1133">Transmembrane helix</keyword>
<feature type="transmembrane region" description="Helical" evidence="2">
    <location>
        <begin position="145"/>
        <end position="170"/>
    </location>
</feature>
<evidence type="ECO:0000256" key="1">
    <source>
        <dbReference type="SAM" id="Coils"/>
    </source>
</evidence>
<feature type="coiled-coil region" evidence="1">
    <location>
        <begin position="168"/>
        <end position="202"/>
    </location>
</feature>
<gene>
    <name evidence="3" type="ORF">K2U94_20255</name>
</gene>
<comment type="caution">
    <text evidence="3">The sequence shown here is derived from an EMBL/GenBank/DDBJ whole genome shotgun (WGS) entry which is preliminary data.</text>
</comment>
<dbReference type="RefSeq" id="WP_243069085.1">
    <property type="nucleotide sequence ID" value="NZ_JAIVFP010000004.1"/>
</dbReference>
<accession>A0ABS9ZC21</accession>